<protein>
    <recommendedName>
        <fullName evidence="3">Type VI secretion system secreted protein VgrG</fullName>
    </recommendedName>
</protein>
<name>A0ABX8DMD3_9PSED</name>
<dbReference type="RefSeq" id="WP_150743743.1">
    <property type="nucleotide sequence ID" value="NZ_CP074676.1"/>
</dbReference>
<evidence type="ECO:0008006" key="3">
    <source>
        <dbReference type="Google" id="ProtNLM"/>
    </source>
</evidence>
<keyword evidence="2" id="KW-1185">Reference proteome</keyword>
<evidence type="ECO:0000313" key="2">
    <source>
        <dbReference type="Proteomes" id="UP000678154"/>
    </source>
</evidence>
<reference evidence="1 2" key="1">
    <citation type="journal article" date="2016" name="J. Hazard. Mater.">
        <title>A newly isolated Pseudomonas putida S-1 strain for batch-mode-propanethiol degradation and continuous treatment of propanethiol-containing waste gas.</title>
        <authorList>
            <person name="Chen D.Z."/>
            <person name="Sun Y.M."/>
            <person name="Han L.M."/>
            <person name="Chen J."/>
            <person name="Ye J.X."/>
            <person name="Chen J.M."/>
        </authorList>
    </citation>
    <scope>NUCLEOTIDE SEQUENCE [LARGE SCALE GENOMIC DNA]</scope>
    <source>
        <strain evidence="1 2">S-1</strain>
    </source>
</reference>
<proteinExistence type="predicted"/>
<organism evidence="1 2">
    <name type="scientific">Pseudomonas qingdaonensis</name>
    <dbReference type="NCBI Taxonomy" id="2056231"/>
    <lineage>
        <taxon>Bacteria</taxon>
        <taxon>Pseudomonadati</taxon>
        <taxon>Pseudomonadota</taxon>
        <taxon>Gammaproteobacteria</taxon>
        <taxon>Pseudomonadales</taxon>
        <taxon>Pseudomonadaceae</taxon>
        <taxon>Pseudomonas</taxon>
    </lineage>
</organism>
<gene>
    <name evidence="1" type="ORF">KH389_17620</name>
</gene>
<dbReference type="GeneID" id="87482085"/>
<dbReference type="EMBL" id="CP074676">
    <property type="protein sequence ID" value="QVL17219.1"/>
    <property type="molecule type" value="Genomic_DNA"/>
</dbReference>
<evidence type="ECO:0000313" key="1">
    <source>
        <dbReference type="EMBL" id="QVL17219.1"/>
    </source>
</evidence>
<sequence length="71" mass="7996">MSNNLSHTCLPTRRPLPGVLDEKYCTVVFRLQGGRPSMSEFLFELSQHVEKSETVDIVRFQVGDSIGHPHA</sequence>
<accession>A0ABX8DMD3</accession>
<dbReference type="Proteomes" id="UP000678154">
    <property type="component" value="Chromosome"/>
</dbReference>